<proteinExistence type="predicted"/>
<evidence type="ECO:0000313" key="1">
    <source>
        <dbReference type="EMBL" id="CCF83914.1"/>
    </source>
</evidence>
<dbReference type="Proteomes" id="UP000004221">
    <property type="component" value="Unassembled WGS sequence"/>
</dbReference>
<evidence type="ECO:0000313" key="2">
    <source>
        <dbReference type="Proteomes" id="UP000004221"/>
    </source>
</evidence>
<sequence length="72" mass="8230">MNAQRKPNDAEDLDELLKQLPEAEAANYRRLVDSMDDLPISNADKASMRRDVVFMIRKWLLESKPDGGSKPE</sequence>
<comment type="caution">
    <text evidence="1">The sequence shown here is derived from an EMBL/GenBank/DDBJ whole genome shotgun (WGS) entry which is preliminary data.</text>
</comment>
<gene>
    <name evidence="1" type="ORF">NITHO_2830002</name>
</gene>
<name>I4EGV2_9BACT</name>
<accession>I4EGV2</accession>
<protein>
    <submittedName>
        <fullName evidence="1">Uncharacterized protein</fullName>
    </submittedName>
</protein>
<dbReference type="AlphaFoldDB" id="I4EGV2"/>
<keyword evidence="2" id="KW-1185">Reference proteome</keyword>
<reference evidence="1 2" key="1">
    <citation type="journal article" date="2012" name="ISME J.">
        <title>Nitrification expanded: discovery, physiology and genomics of a nitrite-oxidizing bacterium from the phylum Chloroflexi.</title>
        <authorList>
            <person name="Sorokin D.Y."/>
            <person name="Lucker S."/>
            <person name="Vejmelkova D."/>
            <person name="Kostrikina N.A."/>
            <person name="Kleerebezem R."/>
            <person name="Rijpstra W.I."/>
            <person name="Damste J.S."/>
            <person name="Le Paslier D."/>
            <person name="Muyzer G."/>
            <person name="Wagner M."/>
            <person name="van Loosdrecht M.C."/>
            <person name="Daims H."/>
        </authorList>
    </citation>
    <scope>NUCLEOTIDE SEQUENCE [LARGE SCALE GENOMIC DNA]</scope>
    <source>
        <strain evidence="2">none</strain>
    </source>
</reference>
<organism evidence="1 2">
    <name type="scientific">Nitrolancea hollandica Lb</name>
    <dbReference type="NCBI Taxonomy" id="1129897"/>
    <lineage>
        <taxon>Bacteria</taxon>
        <taxon>Pseudomonadati</taxon>
        <taxon>Thermomicrobiota</taxon>
        <taxon>Thermomicrobia</taxon>
        <taxon>Sphaerobacterales</taxon>
        <taxon>Sphaerobacterineae</taxon>
        <taxon>Sphaerobacteraceae</taxon>
        <taxon>Nitrolancea</taxon>
    </lineage>
</organism>
<dbReference type="RefSeq" id="WP_008477632.1">
    <property type="nucleotide sequence ID" value="NZ_CAGS01000205.1"/>
</dbReference>
<dbReference type="EMBL" id="CAGS01000205">
    <property type="protein sequence ID" value="CCF83914.1"/>
    <property type="molecule type" value="Genomic_DNA"/>
</dbReference>